<gene>
    <name evidence="2" type="ORF">GCM10011588_68380</name>
</gene>
<reference evidence="2" key="2">
    <citation type="submission" date="2020-09" db="EMBL/GenBank/DDBJ databases">
        <authorList>
            <person name="Sun Q."/>
            <person name="Zhou Y."/>
        </authorList>
    </citation>
    <scope>NUCLEOTIDE SEQUENCE</scope>
    <source>
        <strain evidence="2">CGMCC 4.3508</strain>
    </source>
</reference>
<dbReference type="AlphaFoldDB" id="A0A917RY09"/>
<dbReference type="Proteomes" id="UP000638263">
    <property type="component" value="Unassembled WGS sequence"/>
</dbReference>
<keyword evidence="1" id="KW-0812">Transmembrane</keyword>
<keyword evidence="1" id="KW-0472">Membrane</keyword>
<dbReference type="EMBL" id="BMMH01000035">
    <property type="protein sequence ID" value="GGL43936.1"/>
    <property type="molecule type" value="Genomic_DNA"/>
</dbReference>
<protein>
    <submittedName>
        <fullName evidence="2">Uncharacterized protein</fullName>
    </submittedName>
</protein>
<feature type="transmembrane region" description="Helical" evidence="1">
    <location>
        <begin position="20"/>
        <end position="44"/>
    </location>
</feature>
<proteinExistence type="predicted"/>
<accession>A0A917RY09</accession>
<keyword evidence="3" id="KW-1185">Reference proteome</keyword>
<evidence type="ECO:0000313" key="2">
    <source>
        <dbReference type="EMBL" id="GGL43936.1"/>
    </source>
</evidence>
<reference evidence="2" key="1">
    <citation type="journal article" date="2014" name="Int. J. Syst. Evol. Microbiol.">
        <title>Complete genome sequence of Corynebacterium casei LMG S-19264T (=DSM 44701T), isolated from a smear-ripened cheese.</title>
        <authorList>
            <consortium name="US DOE Joint Genome Institute (JGI-PGF)"/>
            <person name="Walter F."/>
            <person name="Albersmeier A."/>
            <person name="Kalinowski J."/>
            <person name="Ruckert C."/>
        </authorList>
    </citation>
    <scope>NUCLEOTIDE SEQUENCE</scope>
    <source>
        <strain evidence="2">CGMCC 4.3508</strain>
    </source>
</reference>
<comment type="caution">
    <text evidence="2">The sequence shown here is derived from an EMBL/GenBank/DDBJ whole genome shotgun (WGS) entry which is preliminary data.</text>
</comment>
<sequence>MAGEPLVPDSPKAPSRWVRWWAAVVDGCSVGSFVLELFGLWYAVNTDASQATILLIIARLASVLLTRGYGS</sequence>
<evidence type="ECO:0000256" key="1">
    <source>
        <dbReference type="SAM" id="Phobius"/>
    </source>
</evidence>
<keyword evidence="1" id="KW-1133">Transmembrane helix</keyword>
<evidence type="ECO:0000313" key="3">
    <source>
        <dbReference type="Proteomes" id="UP000638263"/>
    </source>
</evidence>
<organism evidence="2 3">
    <name type="scientific">Nocardia jinanensis</name>
    <dbReference type="NCBI Taxonomy" id="382504"/>
    <lineage>
        <taxon>Bacteria</taxon>
        <taxon>Bacillati</taxon>
        <taxon>Actinomycetota</taxon>
        <taxon>Actinomycetes</taxon>
        <taxon>Mycobacteriales</taxon>
        <taxon>Nocardiaceae</taxon>
        <taxon>Nocardia</taxon>
    </lineage>
</organism>
<name>A0A917RY09_9NOCA</name>